<dbReference type="PANTHER" id="PTHR46961">
    <property type="entry name" value="DYNEIN HEAVY CHAIN 1, AXONEMAL-LIKE PROTEIN"/>
    <property type="match status" value="1"/>
</dbReference>
<dbReference type="Proteomes" id="UP001162156">
    <property type="component" value="Unassembled WGS sequence"/>
</dbReference>
<sequence length="82" mass="9027">MGKLQITSEEVKVLQENLKVMKPALEIAARDADIMINQIAADTVIAEETKAIVEREEFEANKKAIETQTIAADAQKDLGTEN</sequence>
<keyword evidence="2" id="KW-1185">Reference proteome</keyword>
<organism evidence="1 2">
    <name type="scientific">Rhamnusium bicolor</name>
    <dbReference type="NCBI Taxonomy" id="1586634"/>
    <lineage>
        <taxon>Eukaryota</taxon>
        <taxon>Metazoa</taxon>
        <taxon>Ecdysozoa</taxon>
        <taxon>Arthropoda</taxon>
        <taxon>Hexapoda</taxon>
        <taxon>Insecta</taxon>
        <taxon>Pterygota</taxon>
        <taxon>Neoptera</taxon>
        <taxon>Endopterygota</taxon>
        <taxon>Coleoptera</taxon>
        <taxon>Polyphaga</taxon>
        <taxon>Cucujiformia</taxon>
        <taxon>Chrysomeloidea</taxon>
        <taxon>Cerambycidae</taxon>
        <taxon>Lepturinae</taxon>
        <taxon>Rhagiini</taxon>
        <taxon>Rhamnusium</taxon>
    </lineage>
</organism>
<evidence type="ECO:0000313" key="2">
    <source>
        <dbReference type="Proteomes" id="UP001162156"/>
    </source>
</evidence>
<dbReference type="GO" id="GO:0030286">
    <property type="term" value="C:dynein complex"/>
    <property type="evidence" value="ECO:0007669"/>
    <property type="project" value="InterPro"/>
</dbReference>
<accession>A0AAV8ZTL9</accession>
<gene>
    <name evidence="1" type="ORF">NQ314_002001</name>
</gene>
<dbReference type="GO" id="GO:0045505">
    <property type="term" value="F:dynein intermediate chain binding"/>
    <property type="evidence" value="ECO:0007669"/>
    <property type="project" value="InterPro"/>
</dbReference>
<dbReference type="EMBL" id="JANEYF010000617">
    <property type="protein sequence ID" value="KAJ8968969.1"/>
    <property type="molecule type" value="Genomic_DNA"/>
</dbReference>
<proteinExistence type="predicted"/>
<protein>
    <submittedName>
        <fullName evidence="1">Uncharacterized protein</fullName>
    </submittedName>
</protein>
<dbReference type="AlphaFoldDB" id="A0AAV8ZTL9"/>
<evidence type="ECO:0000313" key="1">
    <source>
        <dbReference type="EMBL" id="KAJ8968969.1"/>
    </source>
</evidence>
<name>A0AAV8ZTL9_9CUCU</name>
<comment type="caution">
    <text evidence="1">The sequence shown here is derived from an EMBL/GenBank/DDBJ whole genome shotgun (WGS) entry which is preliminary data.</text>
</comment>
<reference evidence="1" key="1">
    <citation type="journal article" date="2023" name="Insect Mol. Biol.">
        <title>Genome sequencing provides insights into the evolution of gene families encoding plant cell wall-degrading enzymes in longhorned beetles.</title>
        <authorList>
            <person name="Shin N.R."/>
            <person name="Okamura Y."/>
            <person name="Kirsch R."/>
            <person name="Pauchet Y."/>
        </authorList>
    </citation>
    <scope>NUCLEOTIDE SEQUENCE</scope>
    <source>
        <strain evidence="1">RBIC_L_NR</strain>
    </source>
</reference>
<dbReference type="GO" id="GO:0051959">
    <property type="term" value="F:dynein light intermediate chain binding"/>
    <property type="evidence" value="ECO:0007669"/>
    <property type="project" value="InterPro"/>
</dbReference>
<dbReference type="GO" id="GO:0007018">
    <property type="term" value="P:microtubule-based movement"/>
    <property type="evidence" value="ECO:0007669"/>
    <property type="project" value="InterPro"/>
</dbReference>
<dbReference type="PANTHER" id="PTHR46961:SF5">
    <property type="entry name" value="DYNEIN AXONEMAL HEAVY CHAIN 1"/>
    <property type="match status" value="1"/>
</dbReference>
<dbReference type="Gene3D" id="1.20.920.20">
    <property type="match status" value="1"/>
</dbReference>
<dbReference type="InterPro" id="IPR026983">
    <property type="entry name" value="DHC"/>
</dbReference>